<name>A0A6J5XSC8_PRUAR</name>
<evidence type="ECO:0000313" key="5">
    <source>
        <dbReference type="Proteomes" id="UP000507245"/>
    </source>
</evidence>
<feature type="signal peptide" evidence="1">
    <location>
        <begin position="1"/>
        <end position="15"/>
    </location>
</feature>
<dbReference type="AlphaFoldDB" id="A0A6J5XSC8"/>
<proteinExistence type="predicted"/>
<dbReference type="PANTHER" id="PTHR33710:SF77">
    <property type="entry name" value="DNASE I-LIKE SUPERFAMILY PROTEIN"/>
    <property type="match status" value="1"/>
</dbReference>
<evidence type="ECO:0008006" key="6">
    <source>
        <dbReference type="Google" id="ProtNLM"/>
    </source>
</evidence>
<dbReference type="SUPFAM" id="SSF56219">
    <property type="entry name" value="DNase I-like"/>
    <property type="match status" value="1"/>
</dbReference>
<keyword evidence="1" id="KW-0732">Signal</keyword>
<dbReference type="Proteomes" id="UP000507222">
    <property type="component" value="Unassembled WGS sequence"/>
</dbReference>
<dbReference type="PANTHER" id="PTHR33710">
    <property type="entry name" value="BNAC02G09200D PROTEIN"/>
    <property type="match status" value="1"/>
</dbReference>
<sequence length="274" mass="30745">MEYIQWLLGWAGCFSVGTCPPLATWGDVTGLWLVGGDFNEIIAMHEYLGRRFRVMSQIRDFGATLEDCGLSTVGFKGYKFTWSNRWRGGGNVKLSLDRMVANDLMFLAFPDMLTHHLNSVVLDHLPIFMGLGCIVGQGGSNALCSRNFEPQLKVVRIPLLVLRGADQGSKMQQLLFNRELYPARWMCCSIEKKCCGVRSLVDEVEGSLNQMFPTKSLGVDAMPALFYQKYWDVVGNDVVAFCLNIMNGRASVKEVNHTLLTPIPKVHRPTKAYH</sequence>
<protein>
    <recommendedName>
        <fullName evidence="6">Reverse transcriptase</fullName>
    </recommendedName>
</protein>
<reference evidence="3 4" key="2">
    <citation type="submission" date="2020-05" db="EMBL/GenBank/DDBJ databases">
        <authorList>
            <person name="Campoy J."/>
            <person name="Schneeberger K."/>
            <person name="Spophaly S."/>
        </authorList>
    </citation>
    <scope>NUCLEOTIDE SEQUENCE [LARGE SCALE GENOMIC DNA]</scope>
    <source>
        <strain evidence="3">PruArmRojPasFocal</strain>
    </source>
</reference>
<dbReference type="EMBL" id="CAEKDK010000006">
    <property type="protein sequence ID" value="CAB4283669.1"/>
    <property type="molecule type" value="Genomic_DNA"/>
</dbReference>
<organism evidence="3 5">
    <name type="scientific">Prunus armeniaca</name>
    <name type="common">Apricot</name>
    <name type="synonym">Armeniaca vulgaris</name>
    <dbReference type="NCBI Taxonomy" id="36596"/>
    <lineage>
        <taxon>Eukaryota</taxon>
        <taxon>Viridiplantae</taxon>
        <taxon>Streptophyta</taxon>
        <taxon>Embryophyta</taxon>
        <taxon>Tracheophyta</taxon>
        <taxon>Spermatophyta</taxon>
        <taxon>Magnoliopsida</taxon>
        <taxon>eudicotyledons</taxon>
        <taxon>Gunneridae</taxon>
        <taxon>Pentapetalae</taxon>
        <taxon>rosids</taxon>
        <taxon>fabids</taxon>
        <taxon>Rosales</taxon>
        <taxon>Rosaceae</taxon>
        <taxon>Amygdaloideae</taxon>
        <taxon>Amygdaleae</taxon>
        <taxon>Prunus</taxon>
    </lineage>
</organism>
<keyword evidence="5" id="KW-1185">Reference proteome</keyword>
<evidence type="ECO:0000256" key="1">
    <source>
        <dbReference type="SAM" id="SignalP"/>
    </source>
</evidence>
<dbReference type="InterPro" id="IPR036691">
    <property type="entry name" value="Endo/exonu/phosph_ase_sf"/>
</dbReference>
<dbReference type="EMBL" id="CAEKKB010000006">
    <property type="protein sequence ID" value="CAB4314078.1"/>
    <property type="molecule type" value="Genomic_DNA"/>
</dbReference>
<dbReference type="Gene3D" id="3.60.10.10">
    <property type="entry name" value="Endonuclease/exonuclease/phosphatase"/>
    <property type="match status" value="1"/>
</dbReference>
<feature type="chain" id="PRO_5036388669" description="Reverse transcriptase" evidence="1">
    <location>
        <begin position="16"/>
        <end position="274"/>
    </location>
</feature>
<dbReference type="OrthoDB" id="1113909at2759"/>
<reference evidence="5" key="1">
    <citation type="journal article" date="2020" name="Genome Biol.">
        <title>Gamete binning: chromosome-level and haplotype-resolved genome assembly enabled by high-throughput single-cell sequencing of gamete genomes.</title>
        <authorList>
            <person name="Campoy J.A."/>
            <person name="Sun H."/>
            <person name="Goel M."/>
            <person name="Jiao W.-B."/>
            <person name="Folz-Donahue K."/>
            <person name="Wang N."/>
            <person name="Rubio M."/>
            <person name="Liu C."/>
            <person name="Kukat C."/>
            <person name="Ruiz D."/>
            <person name="Huettel B."/>
            <person name="Schneeberger K."/>
        </authorList>
    </citation>
    <scope>NUCLEOTIDE SEQUENCE [LARGE SCALE GENOMIC DNA]</scope>
    <source>
        <strain evidence="5">cv. Rojo Pasion</strain>
    </source>
</reference>
<evidence type="ECO:0000313" key="4">
    <source>
        <dbReference type="Proteomes" id="UP000507222"/>
    </source>
</evidence>
<gene>
    <name evidence="2" type="ORF">CURHAP_LOCUS38734</name>
    <name evidence="3" type="ORF">ORAREDHAP_LOCUS38135</name>
</gene>
<dbReference type="Proteomes" id="UP000507245">
    <property type="component" value="Unassembled WGS sequence"/>
</dbReference>
<accession>A0A6J5XSC8</accession>
<evidence type="ECO:0000313" key="2">
    <source>
        <dbReference type="EMBL" id="CAB4283669.1"/>
    </source>
</evidence>
<evidence type="ECO:0000313" key="3">
    <source>
        <dbReference type="EMBL" id="CAB4314078.1"/>
    </source>
</evidence>